<dbReference type="InterPro" id="IPR040170">
    <property type="entry name" value="Cytosol_ACT"/>
</dbReference>
<keyword evidence="6" id="KW-1185">Reference proteome</keyword>
<evidence type="ECO:0000256" key="3">
    <source>
        <dbReference type="PROSITE-ProRule" id="PRU01106"/>
    </source>
</evidence>
<dbReference type="SUPFAM" id="SSF54637">
    <property type="entry name" value="Thioesterase/thiol ester dehydrase-isomerase"/>
    <property type="match status" value="1"/>
</dbReference>
<dbReference type="Pfam" id="PF03061">
    <property type="entry name" value="4HBT"/>
    <property type="match status" value="1"/>
</dbReference>
<organism evidence="5 6">
    <name type="scientific">Aliikangiella marina</name>
    <dbReference type="NCBI Taxonomy" id="1712262"/>
    <lineage>
        <taxon>Bacteria</taxon>
        <taxon>Pseudomonadati</taxon>
        <taxon>Pseudomonadota</taxon>
        <taxon>Gammaproteobacteria</taxon>
        <taxon>Oceanospirillales</taxon>
        <taxon>Pleioneaceae</taxon>
        <taxon>Aliikangiella</taxon>
    </lineage>
</organism>
<keyword evidence="2 3" id="KW-0378">Hydrolase</keyword>
<dbReference type="EMBL" id="VIKR01000001">
    <property type="protein sequence ID" value="TQV77583.1"/>
    <property type="molecule type" value="Genomic_DNA"/>
</dbReference>
<dbReference type="GO" id="GO:0009062">
    <property type="term" value="P:fatty acid catabolic process"/>
    <property type="evidence" value="ECO:0007669"/>
    <property type="project" value="TreeGrafter"/>
</dbReference>
<dbReference type="OrthoDB" id="8894489at2"/>
<dbReference type="PROSITE" id="PS51770">
    <property type="entry name" value="HOTDOG_ACOT"/>
    <property type="match status" value="1"/>
</dbReference>
<name>A0A545TK28_9GAMM</name>
<gene>
    <name evidence="5" type="ORF">FLL45_04495</name>
</gene>
<proteinExistence type="inferred from homology"/>
<comment type="similarity">
    <text evidence="1">Belongs to the acyl coenzyme A hydrolase family.</text>
</comment>
<dbReference type="GO" id="GO:0052816">
    <property type="term" value="F:long-chain fatty acyl-CoA hydrolase activity"/>
    <property type="evidence" value="ECO:0007669"/>
    <property type="project" value="TreeGrafter"/>
</dbReference>
<evidence type="ECO:0000256" key="1">
    <source>
        <dbReference type="ARBA" id="ARBA00010458"/>
    </source>
</evidence>
<dbReference type="InterPro" id="IPR033120">
    <property type="entry name" value="HOTDOG_ACOT"/>
</dbReference>
<dbReference type="Proteomes" id="UP000317839">
    <property type="component" value="Unassembled WGS sequence"/>
</dbReference>
<reference evidence="5 6" key="1">
    <citation type="submission" date="2019-06" db="EMBL/GenBank/DDBJ databases">
        <title>Draft genome of Aliikangiella marina GYP-15.</title>
        <authorList>
            <person name="Wang G."/>
        </authorList>
    </citation>
    <scope>NUCLEOTIDE SEQUENCE [LARGE SCALE GENOMIC DNA]</scope>
    <source>
        <strain evidence="5 6">GYP-15</strain>
    </source>
</reference>
<evidence type="ECO:0000256" key="2">
    <source>
        <dbReference type="ARBA" id="ARBA00022801"/>
    </source>
</evidence>
<sequence>MKHYKLVLPEHMNHQQSLFGGNLLSWIDEVAYMTANLQFPNHRFVTVALDNVEFKHRIDCGEIICFCATLEKQGSTSLTYFISVSGTRKNAEMILFETRITFVSVDEQGLKKSIC</sequence>
<evidence type="ECO:0000313" key="5">
    <source>
        <dbReference type="EMBL" id="TQV77583.1"/>
    </source>
</evidence>
<dbReference type="InterPro" id="IPR029069">
    <property type="entry name" value="HotDog_dom_sf"/>
</dbReference>
<dbReference type="PANTHER" id="PTHR11049">
    <property type="entry name" value="ACYL COENZYME A THIOESTER HYDROLASE"/>
    <property type="match status" value="1"/>
</dbReference>
<comment type="caution">
    <text evidence="5">The sequence shown here is derived from an EMBL/GenBank/DDBJ whole genome shotgun (WGS) entry which is preliminary data.</text>
</comment>
<dbReference type="Gene3D" id="3.10.129.10">
    <property type="entry name" value="Hotdog Thioesterase"/>
    <property type="match status" value="1"/>
</dbReference>
<feature type="domain" description="HotDog ACOT-type" evidence="4">
    <location>
        <begin position="1"/>
        <end position="108"/>
    </location>
</feature>
<evidence type="ECO:0000313" key="6">
    <source>
        <dbReference type="Proteomes" id="UP000317839"/>
    </source>
</evidence>
<protein>
    <submittedName>
        <fullName evidence="5">Acyl-CoA thioesterase</fullName>
    </submittedName>
</protein>
<dbReference type="InterPro" id="IPR006683">
    <property type="entry name" value="Thioestr_dom"/>
</dbReference>
<dbReference type="PANTHER" id="PTHR11049:SF31">
    <property type="entry name" value="HOTDOG ACOT-TYPE DOMAIN-CONTAINING PROTEIN"/>
    <property type="match status" value="1"/>
</dbReference>
<dbReference type="GO" id="GO:0005829">
    <property type="term" value="C:cytosol"/>
    <property type="evidence" value="ECO:0007669"/>
    <property type="project" value="TreeGrafter"/>
</dbReference>
<dbReference type="AlphaFoldDB" id="A0A545TK28"/>
<dbReference type="CDD" id="cd03442">
    <property type="entry name" value="BFIT_BACH"/>
    <property type="match status" value="1"/>
</dbReference>
<evidence type="ECO:0000259" key="4">
    <source>
        <dbReference type="PROSITE" id="PS51770"/>
    </source>
</evidence>
<dbReference type="GO" id="GO:0006637">
    <property type="term" value="P:acyl-CoA metabolic process"/>
    <property type="evidence" value="ECO:0007669"/>
    <property type="project" value="TreeGrafter"/>
</dbReference>
<accession>A0A545TK28</accession>